<dbReference type="AlphaFoldDB" id="A0A9P4TN07"/>
<accession>A0A9P4TN07</accession>
<protein>
    <submittedName>
        <fullName evidence="2">Uncharacterized protein</fullName>
    </submittedName>
</protein>
<dbReference type="OrthoDB" id="3789154at2759"/>
<proteinExistence type="predicted"/>
<reference evidence="2" key="1">
    <citation type="submission" date="2019-04" db="EMBL/GenBank/DDBJ databases">
        <title>Sequencing of skin fungus with MAO and IRED activity.</title>
        <authorList>
            <person name="Marsaioli A.J."/>
            <person name="Bonatto J.M.C."/>
            <person name="Reis Junior O."/>
        </authorList>
    </citation>
    <scope>NUCLEOTIDE SEQUENCE</scope>
    <source>
        <strain evidence="2">30M1</strain>
    </source>
</reference>
<name>A0A9P4TN07_CURKU</name>
<dbReference type="Proteomes" id="UP000801428">
    <property type="component" value="Unassembled WGS sequence"/>
</dbReference>
<gene>
    <name evidence="2" type="ORF">E8E13_010943</name>
</gene>
<feature type="compositionally biased region" description="Low complexity" evidence="1">
    <location>
        <begin position="181"/>
        <end position="208"/>
    </location>
</feature>
<feature type="region of interest" description="Disordered" evidence="1">
    <location>
        <begin position="285"/>
        <end position="308"/>
    </location>
</feature>
<keyword evidence="3" id="KW-1185">Reference proteome</keyword>
<feature type="compositionally biased region" description="Polar residues" evidence="1">
    <location>
        <begin position="164"/>
        <end position="180"/>
    </location>
</feature>
<dbReference type="EMBL" id="SWKU01000002">
    <property type="protein sequence ID" value="KAF3009913.1"/>
    <property type="molecule type" value="Genomic_DNA"/>
</dbReference>
<organism evidence="2 3">
    <name type="scientific">Curvularia kusanoi</name>
    <name type="common">Cochliobolus kusanoi</name>
    <dbReference type="NCBI Taxonomy" id="90978"/>
    <lineage>
        <taxon>Eukaryota</taxon>
        <taxon>Fungi</taxon>
        <taxon>Dikarya</taxon>
        <taxon>Ascomycota</taxon>
        <taxon>Pezizomycotina</taxon>
        <taxon>Dothideomycetes</taxon>
        <taxon>Pleosporomycetidae</taxon>
        <taxon>Pleosporales</taxon>
        <taxon>Pleosporineae</taxon>
        <taxon>Pleosporaceae</taxon>
        <taxon>Curvularia</taxon>
    </lineage>
</organism>
<evidence type="ECO:0000256" key="1">
    <source>
        <dbReference type="SAM" id="MobiDB-lite"/>
    </source>
</evidence>
<feature type="region of interest" description="Disordered" evidence="1">
    <location>
        <begin position="109"/>
        <end position="221"/>
    </location>
</feature>
<evidence type="ECO:0000313" key="2">
    <source>
        <dbReference type="EMBL" id="KAF3009913.1"/>
    </source>
</evidence>
<comment type="caution">
    <text evidence="2">The sequence shown here is derived from an EMBL/GenBank/DDBJ whole genome shotgun (WGS) entry which is preliminary data.</text>
</comment>
<evidence type="ECO:0000313" key="3">
    <source>
        <dbReference type="Proteomes" id="UP000801428"/>
    </source>
</evidence>
<sequence length="308" mass="34177">MTPHKRSIVSNGFVRSGYGDMHAHRNALMMEEHVAMLRAHDMIDETMAINLLEPLHKCWAYTEEYLKTHPEYTGVQPEMTAYTTAMRHKKERDVEMAKFVADLEAGRIDEWGDPIGSDEDSASENAKNSRCSSTSTDTDRNTASPLTSPADPLTITIRPPPKMLSNNPAQSDSPGSDLTWPSSSCSASSSSKSSPKSQSQPQSQSPSQGRKRKYRVEPLAPLPGGEDYCQYKYYQLLAICRDRNIHCPGDTQEVRNLLIQDDINIARGLPRDVSRTWHGKRKYKTEVPEELKGGSCSGGSDGKTSAKV</sequence>